<organism evidence="3 4">
    <name type="scientific">Alkalibacterium gilvum</name>
    <dbReference type="NCBI Taxonomy" id="1130080"/>
    <lineage>
        <taxon>Bacteria</taxon>
        <taxon>Bacillati</taxon>
        <taxon>Bacillota</taxon>
        <taxon>Bacilli</taxon>
        <taxon>Lactobacillales</taxon>
        <taxon>Carnobacteriaceae</taxon>
        <taxon>Alkalibacterium</taxon>
    </lineage>
</organism>
<gene>
    <name evidence="3" type="ORF">SAMN04488113_10512</name>
</gene>
<dbReference type="Pfam" id="PF09664">
    <property type="entry name" value="DUF2399"/>
    <property type="match status" value="1"/>
</dbReference>
<dbReference type="AlphaFoldDB" id="A0A1H6S9Z2"/>
<sequence length="323" mass="37622">MFNYEHFLSDLQEEFPLMSEWLFYIKENSEDVKWIYDIITVSPEKFEQQLLYLSEGIRLLPTRPVSLSVFSQIITLDANAFDPGSTLGKLWVHVLAETKRMDKKESINYPENNDAITALLNDYLLFREDISDSVTIANLYAETRSGYHPVFEAAVWTHSVLTIPLREVGKLRAVYPAHEQAIVWIFDDAEVFSRIADSVPVLPMMCTQKQWTQTTWEILDRLVENGSELRFVGDLTPAGIVRAEELLLRYPNKTQTWRMDIQTYLKAKDKNVKLTELDYSLLNKQQVDYLACLKDEMRDQGHPGKMIKVIADLIEELQHYYRN</sequence>
<feature type="domain" description="Conserved hypothetical protein CHP02679 N terminus" evidence="2">
    <location>
        <begin position="14"/>
        <end position="139"/>
    </location>
</feature>
<evidence type="ECO:0000259" key="2">
    <source>
        <dbReference type="Pfam" id="PF11796"/>
    </source>
</evidence>
<accession>A0A1H6S9Z2</accession>
<evidence type="ECO:0000313" key="4">
    <source>
        <dbReference type="Proteomes" id="UP000198564"/>
    </source>
</evidence>
<evidence type="ECO:0000259" key="1">
    <source>
        <dbReference type="Pfam" id="PF09664"/>
    </source>
</evidence>
<protein>
    <submittedName>
        <fullName evidence="3">TIGR02679 family protein</fullName>
    </submittedName>
</protein>
<evidence type="ECO:0000313" key="3">
    <source>
        <dbReference type="EMBL" id="SEI60252.1"/>
    </source>
</evidence>
<dbReference type="STRING" id="1130080.SAMN04488113_10512"/>
<dbReference type="Pfam" id="PF11796">
    <property type="entry name" value="DUF3323"/>
    <property type="match status" value="1"/>
</dbReference>
<dbReference type="InterPro" id="IPR024465">
    <property type="entry name" value="DUF2399"/>
</dbReference>
<dbReference type="EMBL" id="FNYW01000005">
    <property type="protein sequence ID" value="SEI60252.1"/>
    <property type="molecule type" value="Genomic_DNA"/>
</dbReference>
<proteinExistence type="predicted"/>
<name>A0A1H6S9Z2_9LACT</name>
<keyword evidence="4" id="KW-1185">Reference proteome</keyword>
<feature type="domain" description="DUF2399" evidence="1">
    <location>
        <begin position="162"/>
        <end position="317"/>
    </location>
</feature>
<dbReference type="InterPro" id="IPR024466">
    <property type="entry name" value="CHP02679_N"/>
</dbReference>
<reference evidence="4" key="1">
    <citation type="submission" date="2016-10" db="EMBL/GenBank/DDBJ databases">
        <authorList>
            <person name="Varghese N."/>
            <person name="Submissions S."/>
        </authorList>
    </citation>
    <scope>NUCLEOTIDE SEQUENCE [LARGE SCALE GENOMIC DNA]</scope>
    <source>
        <strain evidence="4">DSM 25751</strain>
    </source>
</reference>
<dbReference type="Proteomes" id="UP000198564">
    <property type="component" value="Unassembled WGS sequence"/>
</dbReference>